<keyword evidence="3" id="KW-0809">Transit peptide</keyword>
<proteinExistence type="inferred from homology"/>
<dbReference type="SUPFAM" id="SSF50104">
    <property type="entry name" value="Translation proteins SH3-like domain"/>
    <property type="match status" value="1"/>
</dbReference>
<reference evidence="10" key="1">
    <citation type="submission" date="2025-08" db="UniProtKB">
        <authorList>
            <consortium name="RefSeq"/>
        </authorList>
    </citation>
    <scope>IDENTIFICATION</scope>
</reference>
<dbReference type="InterPro" id="IPR001857">
    <property type="entry name" value="Ribosomal_bL19"/>
</dbReference>
<keyword evidence="9" id="KW-1185">Reference proteome</keyword>
<name>A0AAJ6VMK6_9HYME</name>
<dbReference type="GeneID" id="105360033"/>
<dbReference type="PRINTS" id="PR00061">
    <property type="entry name" value="RIBOSOMALL19"/>
</dbReference>
<dbReference type="GO" id="GO:0006412">
    <property type="term" value="P:translation"/>
    <property type="evidence" value="ECO:0007669"/>
    <property type="project" value="InterPro"/>
</dbReference>
<evidence type="ECO:0000256" key="6">
    <source>
        <dbReference type="ARBA" id="ARBA00023274"/>
    </source>
</evidence>
<evidence type="ECO:0000256" key="8">
    <source>
        <dbReference type="ARBA" id="ARBA00035359"/>
    </source>
</evidence>
<dbReference type="AlphaFoldDB" id="A0AAJ6VMK6"/>
<dbReference type="CTD" id="9801"/>
<keyword evidence="5" id="KW-0496">Mitochondrion</keyword>
<dbReference type="Proteomes" id="UP000695007">
    <property type="component" value="Unplaced"/>
</dbReference>
<sequence length="305" mass="36298">MAITGKIRLNLQFKKPLRYFLHDSRKISTVVSEKINENLKESNNERLDNTKLPLELLDYRFKFAEFLPDPNPLHRNKIREKLERRDMLLRRSNVEIPEFYVGSILAVNYSDQHAPGKQNRFLGICISRTGQGLRASFILRNVIDKMGVEISYFLYDPTIQKIEVIRLEKRLDEELFYLRDAPPEYSTFPLDMRAKIHAHGTCVPINEIKVPLNPLPWLQRWERMNMKGIIDCKSMVNEKRRIKAEYKIHTKPWEKYDLMKMYRETIPIEEQKEIFAEIYSSLQEHEIHRLKSKRTRSLVKPIKTG</sequence>
<evidence type="ECO:0000313" key="10">
    <source>
        <dbReference type="RefSeq" id="XP_011495109.1"/>
    </source>
</evidence>
<comment type="similarity">
    <text evidence="2">Belongs to the bacterial ribosomal protein bL19 family.</text>
</comment>
<dbReference type="InterPro" id="IPR038657">
    <property type="entry name" value="Ribosomal_bL19_sf"/>
</dbReference>
<keyword evidence="4 10" id="KW-0689">Ribosomal protein</keyword>
<dbReference type="RefSeq" id="XP_011495109.1">
    <property type="nucleotide sequence ID" value="XM_011496807.1"/>
</dbReference>
<dbReference type="FunFam" id="2.30.30.790:FF:000002">
    <property type="entry name" value="39S ribosomal protein L19, mitochondrial"/>
    <property type="match status" value="1"/>
</dbReference>
<evidence type="ECO:0000256" key="3">
    <source>
        <dbReference type="ARBA" id="ARBA00022946"/>
    </source>
</evidence>
<dbReference type="PANTHER" id="PTHR15680">
    <property type="entry name" value="RIBOSOMAL PROTEIN L19"/>
    <property type="match status" value="1"/>
</dbReference>
<keyword evidence="6" id="KW-0687">Ribonucleoprotein</keyword>
<dbReference type="GO" id="GO:0003735">
    <property type="term" value="F:structural constituent of ribosome"/>
    <property type="evidence" value="ECO:0007669"/>
    <property type="project" value="InterPro"/>
</dbReference>
<accession>A0AAJ6VMK6</accession>
<dbReference type="PANTHER" id="PTHR15680:SF9">
    <property type="entry name" value="LARGE RIBOSOMAL SUBUNIT PROTEIN BL19M"/>
    <property type="match status" value="1"/>
</dbReference>
<dbReference type="GO" id="GO:0005762">
    <property type="term" value="C:mitochondrial large ribosomal subunit"/>
    <property type="evidence" value="ECO:0007669"/>
    <property type="project" value="TreeGrafter"/>
</dbReference>
<protein>
    <recommendedName>
        <fullName evidence="7">Large ribosomal subunit protein bL19m</fullName>
    </recommendedName>
    <alternativeName>
        <fullName evidence="8">39S ribosomal protein L19, mitochondrial</fullName>
    </alternativeName>
</protein>
<evidence type="ECO:0000256" key="7">
    <source>
        <dbReference type="ARBA" id="ARBA00035288"/>
    </source>
</evidence>
<dbReference type="KEGG" id="csol:105360033"/>
<comment type="subcellular location">
    <subcellularLocation>
        <location evidence="1">Mitochondrion</location>
    </subcellularLocation>
</comment>
<evidence type="ECO:0000256" key="4">
    <source>
        <dbReference type="ARBA" id="ARBA00022980"/>
    </source>
</evidence>
<dbReference type="Pfam" id="PF01245">
    <property type="entry name" value="Ribosomal_L19"/>
    <property type="match status" value="1"/>
</dbReference>
<organism evidence="9 10">
    <name type="scientific">Ceratosolen solmsi marchali</name>
    <dbReference type="NCBI Taxonomy" id="326594"/>
    <lineage>
        <taxon>Eukaryota</taxon>
        <taxon>Metazoa</taxon>
        <taxon>Ecdysozoa</taxon>
        <taxon>Arthropoda</taxon>
        <taxon>Hexapoda</taxon>
        <taxon>Insecta</taxon>
        <taxon>Pterygota</taxon>
        <taxon>Neoptera</taxon>
        <taxon>Endopterygota</taxon>
        <taxon>Hymenoptera</taxon>
        <taxon>Apocrita</taxon>
        <taxon>Proctotrupomorpha</taxon>
        <taxon>Chalcidoidea</taxon>
        <taxon>Agaonidae</taxon>
        <taxon>Agaoninae</taxon>
        <taxon>Ceratosolen</taxon>
    </lineage>
</organism>
<gene>
    <name evidence="10" type="primary">LOC105360033</name>
</gene>
<evidence type="ECO:0000256" key="1">
    <source>
        <dbReference type="ARBA" id="ARBA00004173"/>
    </source>
</evidence>
<evidence type="ECO:0000313" key="9">
    <source>
        <dbReference type="Proteomes" id="UP000695007"/>
    </source>
</evidence>
<evidence type="ECO:0000256" key="2">
    <source>
        <dbReference type="ARBA" id="ARBA00005781"/>
    </source>
</evidence>
<evidence type="ECO:0000256" key="5">
    <source>
        <dbReference type="ARBA" id="ARBA00023128"/>
    </source>
</evidence>
<dbReference type="InterPro" id="IPR008991">
    <property type="entry name" value="Translation_prot_SH3-like_sf"/>
</dbReference>
<dbReference type="Gene3D" id="2.30.30.790">
    <property type="match status" value="1"/>
</dbReference>